<evidence type="ECO:0000256" key="1">
    <source>
        <dbReference type="ARBA" id="ARBA00001974"/>
    </source>
</evidence>
<proteinExistence type="predicted"/>
<dbReference type="InterPro" id="IPR050315">
    <property type="entry name" value="FAD-oxidoreductase_2"/>
</dbReference>
<reference evidence="6 7" key="1">
    <citation type="submission" date="2016-10" db="EMBL/GenBank/DDBJ databases">
        <authorList>
            <person name="de Groot N.N."/>
        </authorList>
    </citation>
    <scope>NUCLEOTIDE SEQUENCE [LARGE SCALE GENOMIC DNA]</scope>
    <source>
        <strain evidence="7">L7-484,KACC 16230,DSM 25025</strain>
    </source>
</reference>
<keyword evidence="4" id="KW-0560">Oxidoreductase</keyword>
<evidence type="ECO:0000256" key="3">
    <source>
        <dbReference type="ARBA" id="ARBA00022827"/>
    </source>
</evidence>
<dbReference type="SUPFAM" id="SSF56425">
    <property type="entry name" value="Succinate dehydrogenase/fumarate reductase flavoprotein, catalytic domain"/>
    <property type="match status" value="1"/>
</dbReference>
<keyword evidence="7" id="KW-1185">Reference proteome</keyword>
<sequence>MHDDRVDVVVVGSGNAALCAAIAARESGARVLVLEKAPADMAGGNSKYTAGAMRFVYRGNGDLIPLLRDPADPRLERTDFGSYTAETFGADLLGFNDGRPLSREQQALIEGSYDALRWLASHDVKFEPIYARQSFEKDGRFVFWGGLTLAAQHEGVGLVEAELTAFLRLGGEIRYEHAVTDLLTEGNTVRGVRFETASGETGEIRAGAVVLGSGGFEANREMRRRYMGENMAAARVRGTPFNTGIGLQLAFAQGAEPHGLYENGHATPMDLHTPEYGNLDLPHDERKHYRKICYFLGVMVNARGERFVDEGRDFRNYTYAQFGRAVLEQPGHVAWQIFDAKVDPLLYAEYRFHDAHFVEAETLDALIEKLDGVEDKAKLRQTLAIYNAAVDDSVPFDPTVKDGRGTKGLALPKSNWAQRLDQGPFKAYPVTGGITFTYGGLQVGETGGVVHAEGHEIPGLYACGELVGGVFFNGYPGGSGLTSGAVFGRRAGTGAARFAGMGTEAAAA</sequence>
<evidence type="ECO:0000256" key="2">
    <source>
        <dbReference type="ARBA" id="ARBA00022630"/>
    </source>
</evidence>
<accession>A0A1H0EPX7</accession>
<dbReference type="InterPro" id="IPR036188">
    <property type="entry name" value="FAD/NAD-bd_sf"/>
</dbReference>
<name>A0A1H0EPX7_9HYPH</name>
<dbReference type="SUPFAM" id="SSF51905">
    <property type="entry name" value="FAD/NAD(P)-binding domain"/>
    <property type="match status" value="1"/>
</dbReference>
<dbReference type="AlphaFoldDB" id="A0A1H0EPX7"/>
<evidence type="ECO:0000256" key="4">
    <source>
        <dbReference type="ARBA" id="ARBA00023002"/>
    </source>
</evidence>
<evidence type="ECO:0000313" key="7">
    <source>
        <dbReference type="Proteomes" id="UP000198793"/>
    </source>
</evidence>
<organism evidence="6 7">
    <name type="scientific">Aureimonas jatrophae</name>
    <dbReference type="NCBI Taxonomy" id="1166073"/>
    <lineage>
        <taxon>Bacteria</taxon>
        <taxon>Pseudomonadati</taxon>
        <taxon>Pseudomonadota</taxon>
        <taxon>Alphaproteobacteria</taxon>
        <taxon>Hyphomicrobiales</taxon>
        <taxon>Aurantimonadaceae</taxon>
        <taxon>Aureimonas</taxon>
    </lineage>
</organism>
<dbReference type="Gene3D" id="3.50.50.60">
    <property type="entry name" value="FAD/NAD(P)-binding domain"/>
    <property type="match status" value="1"/>
</dbReference>
<dbReference type="Pfam" id="PF00890">
    <property type="entry name" value="FAD_binding_2"/>
    <property type="match status" value="1"/>
</dbReference>
<keyword evidence="2" id="KW-0285">Flavoprotein</keyword>
<keyword evidence="3" id="KW-0274">FAD</keyword>
<dbReference type="InterPro" id="IPR003953">
    <property type="entry name" value="FAD-dep_OxRdtase_2_FAD-bd"/>
</dbReference>
<feature type="domain" description="FAD-dependent oxidoreductase 2 FAD-binding" evidence="5">
    <location>
        <begin position="7"/>
        <end position="479"/>
    </location>
</feature>
<dbReference type="OrthoDB" id="3178130at2"/>
<protein>
    <submittedName>
        <fullName evidence="6">Tricarballylate dehydrogenase</fullName>
    </submittedName>
</protein>
<dbReference type="Proteomes" id="UP000198793">
    <property type="component" value="Unassembled WGS sequence"/>
</dbReference>
<dbReference type="RefSeq" id="WP_090671328.1">
    <property type="nucleotide sequence ID" value="NZ_FNIT01000002.1"/>
</dbReference>
<dbReference type="GO" id="GO:0016491">
    <property type="term" value="F:oxidoreductase activity"/>
    <property type="evidence" value="ECO:0007669"/>
    <property type="project" value="UniProtKB-KW"/>
</dbReference>
<dbReference type="PANTHER" id="PTHR43400:SF7">
    <property type="entry name" value="FAD-DEPENDENT OXIDOREDUCTASE 2 FAD BINDING DOMAIN-CONTAINING PROTEIN"/>
    <property type="match status" value="1"/>
</dbReference>
<dbReference type="NCBIfam" id="NF006130">
    <property type="entry name" value="PRK08274.1"/>
    <property type="match status" value="1"/>
</dbReference>
<comment type="cofactor">
    <cofactor evidence="1">
        <name>FAD</name>
        <dbReference type="ChEBI" id="CHEBI:57692"/>
    </cofactor>
</comment>
<evidence type="ECO:0000313" key="6">
    <source>
        <dbReference type="EMBL" id="SDN84411.1"/>
    </source>
</evidence>
<dbReference type="PANTHER" id="PTHR43400">
    <property type="entry name" value="FUMARATE REDUCTASE"/>
    <property type="match status" value="1"/>
</dbReference>
<dbReference type="InterPro" id="IPR027477">
    <property type="entry name" value="Succ_DH/fumarate_Rdtase_cat_sf"/>
</dbReference>
<dbReference type="EMBL" id="FNIT01000002">
    <property type="protein sequence ID" value="SDN84411.1"/>
    <property type="molecule type" value="Genomic_DNA"/>
</dbReference>
<evidence type="ECO:0000259" key="5">
    <source>
        <dbReference type="Pfam" id="PF00890"/>
    </source>
</evidence>
<gene>
    <name evidence="6" type="ORF">SAMN05192530_102156</name>
</gene>
<dbReference type="Gene3D" id="3.90.700.10">
    <property type="entry name" value="Succinate dehydrogenase/fumarate reductase flavoprotein, catalytic domain"/>
    <property type="match status" value="1"/>
</dbReference>
<dbReference type="STRING" id="1166073.SAMN05192530_102156"/>